<accession>A0A0H3HIM3</accession>
<dbReference type="Proteomes" id="UP000010087">
    <property type="component" value="Chromosome 1"/>
</dbReference>
<proteinExistence type="predicted"/>
<sequence>MHEKTVKAMAKRLLRECAVSPQAVDDLTLEDLVWWLTD</sequence>
<dbReference type="KEGG" id="bpz:BP1026B_I1117"/>
<evidence type="ECO:0000313" key="1">
    <source>
        <dbReference type="EMBL" id="AFI65767.1"/>
    </source>
</evidence>
<dbReference type="AlphaFoldDB" id="A0A0H3HIM3"/>
<dbReference type="PATRIC" id="fig|884204.3.peg.1221"/>
<reference evidence="1 2" key="1">
    <citation type="journal article" date="2012" name="PLoS ONE">
        <title>Evolution of Burkholderia pseudomallei in recurrent melioidosis.</title>
        <authorList>
            <person name="Hayden H.S."/>
            <person name="Lim R."/>
            <person name="Brittnacher M.J."/>
            <person name="Sims E.H."/>
            <person name="Ramage E.R."/>
            <person name="Fong C."/>
            <person name="Wu Z."/>
            <person name="Crist E."/>
            <person name="Chang J."/>
            <person name="Zhou Y."/>
            <person name="Radey M."/>
            <person name="Rohmer L."/>
            <person name="Haugen E."/>
            <person name="Gillett W."/>
            <person name="Wuthiekanun V."/>
            <person name="Peacock S.J."/>
            <person name="Kaul R."/>
            <person name="Miller S.I."/>
            <person name="Manoil C."/>
            <person name="Jacobs M.A."/>
        </authorList>
    </citation>
    <scope>NUCLEOTIDE SEQUENCE [LARGE SCALE GENOMIC DNA]</scope>
    <source>
        <strain evidence="1 2">1026b</strain>
    </source>
</reference>
<dbReference type="EMBL" id="CP002833">
    <property type="protein sequence ID" value="AFI65767.1"/>
    <property type="molecule type" value="Genomic_DNA"/>
</dbReference>
<evidence type="ECO:0000313" key="2">
    <source>
        <dbReference type="Proteomes" id="UP000010087"/>
    </source>
</evidence>
<protein>
    <submittedName>
        <fullName evidence="1">Uncharacterized protein</fullName>
    </submittedName>
</protein>
<gene>
    <name evidence="1" type="ordered locus">BP1026B_I1117</name>
</gene>
<name>A0A0H3HIM3_BURP2</name>
<organism evidence="1 2">
    <name type="scientific">Burkholderia pseudomallei (strain 1026b)</name>
    <dbReference type="NCBI Taxonomy" id="884204"/>
    <lineage>
        <taxon>Bacteria</taxon>
        <taxon>Pseudomonadati</taxon>
        <taxon>Pseudomonadota</taxon>
        <taxon>Betaproteobacteria</taxon>
        <taxon>Burkholderiales</taxon>
        <taxon>Burkholderiaceae</taxon>
        <taxon>Burkholderia</taxon>
        <taxon>pseudomallei group</taxon>
    </lineage>
</organism>